<reference evidence="5 6" key="1">
    <citation type="submission" date="2018-05" db="EMBL/GenBank/DDBJ databases">
        <title>The Hungate 1000. A catalogue of reference genomes from the rumen microbiome.</title>
        <authorList>
            <person name="Kelly W."/>
        </authorList>
    </citation>
    <scope>NUCLEOTIDE SEQUENCE [LARGE SCALE GENOMIC DNA]</scope>
    <source>
        <strain evidence="5 6">NLAE-zl-C242</strain>
    </source>
</reference>
<proteinExistence type="predicted"/>
<protein>
    <submittedName>
        <fullName evidence="5">AraC family transcriptional regulator</fullName>
    </submittedName>
</protein>
<evidence type="ECO:0000256" key="1">
    <source>
        <dbReference type="ARBA" id="ARBA00023015"/>
    </source>
</evidence>
<dbReference type="Pfam" id="PF02311">
    <property type="entry name" value="AraC_binding"/>
    <property type="match status" value="1"/>
</dbReference>
<dbReference type="InterPro" id="IPR037923">
    <property type="entry name" value="HTH-like"/>
</dbReference>
<keyword evidence="6" id="KW-1185">Reference proteome</keyword>
<dbReference type="PROSITE" id="PS00041">
    <property type="entry name" value="HTH_ARAC_FAMILY_1"/>
    <property type="match status" value="1"/>
</dbReference>
<dbReference type="SUPFAM" id="SSF46689">
    <property type="entry name" value="Homeodomain-like"/>
    <property type="match status" value="2"/>
</dbReference>
<dbReference type="InterPro" id="IPR018060">
    <property type="entry name" value="HTH_AraC"/>
</dbReference>
<evidence type="ECO:0000313" key="6">
    <source>
        <dbReference type="Proteomes" id="UP000245845"/>
    </source>
</evidence>
<comment type="caution">
    <text evidence="5">The sequence shown here is derived from an EMBL/GenBank/DDBJ whole genome shotgun (WGS) entry which is preliminary data.</text>
</comment>
<dbReference type="InterPro" id="IPR003313">
    <property type="entry name" value="AraC-bd"/>
</dbReference>
<dbReference type="PANTHER" id="PTHR43280">
    <property type="entry name" value="ARAC-FAMILY TRANSCRIPTIONAL REGULATOR"/>
    <property type="match status" value="1"/>
</dbReference>
<dbReference type="CDD" id="cd06986">
    <property type="entry name" value="cupin_MmsR-like_N"/>
    <property type="match status" value="1"/>
</dbReference>
<dbReference type="SMART" id="SM00342">
    <property type="entry name" value="HTH_ARAC"/>
    <property type="match status" value="1"/>
</dbReference>
<dbReference type="PANTHER" id="PTHR43280:SF2">
    <property type="entry name" value="HTH-TYPE TRANSCRIPTIONAL REGULATOR EXSA"/>
    <property type="match status" value="1"/>
</dbReference>
<dbReference type="PRINTS" id="PR00032">
    <property type="entry name" value="HTHARAC"/>
</dbReference>
<keyword evidence="3" id="KW-0804">Transcription</keyword>
<evidence type="ECO:0000256" key="3">
    <source>
        <dbReference type="ARBA" id="ARBA00023163"/>
    </source>
</evidence>
<dbReference type="GO" id="GO:0043565">
    <property type="term" value="F:sequence-specific DNA binding"/>
    <property type="evidence" value="ECO:0007669"/>
    <property type="project" value="InterPro"/>
</dbReference>
<dbReference type="GO" id="GO:0003700">
    <property type="term" value="F:DNA-binding transcription factor activity"/>
    <property type="evidence" value="ECO:0007669"/>
    <property type="project" value="InterPro"/>
</dbReference>
<sequence length="288" mass="33695">MGKIFKDDASVLVNDDPIGNEFHLCECGYEECRPTKPYEFIPIDYWVIHYCISGEGFFQILDKQNHIHPGDIFMIPPHTRNKYYPDAKNPWSYRWIGLRGTNVKKVLARCGLSPEHYVIHHKVDPQLESLFEKVYDHFQKDHELMALGSAYYLLDYLSNNVRNARLDHLSPGELYFHSVLNYIHKNYFNNITVSDIAAAANIDRTYVFKLFQKYMDMSPSQYLQHYRLDKACVLLRKSSLSITDIGYAVGFQHSPYFTKLFTQYMGVTPSEYRKEFMQFGGDDNFSSP</sequence>
<organism evidence="5 6">
    <name type="scientific">Faecalicatena orotica</name>
    <dbReference type="NCBI Taxonomy" id="1544"/>
    <lineage>
        <taxon>Bacteria</taxon>
        <taxon>Bacillati</taxon>
        <taxon>Bacillota</taxon>
        <taxon>Clostridia</taxon>
        <taxon>Lachnospirales</taxon>
        <taxon>Lachnospiraceae</taxon>
        <taxon>Faecalicatena</taxon>
    </lineage>
</organism>
<dbReference type="InterPro" id="IPR020449">
    <property type="entry name" value="Tscrpt_reg_AraC-type_HTH"/>
</dbReference>
<dbReference type="Pfam" id="PF12833">
    <property type="entry name" value="HTH_18"/>
    <property type="match status" value="1"/>
</dbReference>
<dbReference type="InterPro" id="IPR009057">
    <property type="entry name" value="Homeodomain-like_sf"/>
</dbReference>
<dbReference type="OrthoDB" id="9813413at2"/>
<dbReference type="PROSITE" id="PS01124">
    <property type="entry name" value="HTH_ARAC_FAMILY_2"/>
    <property type="match status" value="1"/>
</dbReference>
<gene>
    <name evidence="5" type="ORF">A8806_102260</name>
</gene>
<dbReference type="Gene3D" id="2.60.120.280">
    <property type="entry name" value="Regulatory protein AraC"/>
    <property type="match status" value="1"/>
</dbReference>
<keyword evidence="2" id="KW-0238">DNA-binding</keyword>
<dbReference type="EMBL" id="QGDL01000002">
    <property type="protein sequence ID" value="PWJ31404.1"/>
    <property type="molecule type" value="Genomic_DNA"/>
</dbReference>
<dbReference type="Gene3D" id="1.10.10.60">
    <property type="entry name" value="Homeodomain-like"/>
    <property type="match status" value="2"/>
</dbReference>
<evidence type="ECO:0000256" key="2">
    <source>
        <dbReference type="ARBA" id="ARBA00023125"/>
    </source>
</evidence>
<dbReference type="SUPFAM" id="SSF51215">
    <property type="entry name" value="Regulatory protein AraC"/>
    <property type="match status" value="1"/>
</dbReference>
<feature type="domain" description="HTH araC/xylS-type" evidence="4">
    <location>
        <begin position="177"/>
        <end position="275"/>
    </location>
</feature>
<evidence type="ECO:0000259" key="4">
    <source>
        <dbReference type="PROSITE" id="PS01124"/>
    </source>
</evidence>
<dbReference type="Proteomes" id="UP000245845">
    <property type="component" value="Unassembled WGS sequence"/>
</dbReference>
<dbReference type="AlphaFoldDB" id="A0A2Y9B9R3"/>
<dbReference type="RefSeq" id="WP_109730108.1">
    <property type="nucleotide sequence ID" value="NZ_BAAACK010000006.1"/>
</dbReference>
<accession>A0A2Y9B9R3</accession>
<dbReference type="InterPro" id="IPR018062">
    <property type="entry name" value="HTH_AraC-typ_CS"/>
</dbReference>
<keyword evidence="1" id="KW-0805">Transcription regulation</keyword>
<evidence type="ECO:0000313" key="5">
    <source>
        <dbReference type="EMBL" id="PWJ31404.1"/>
    </source>
</evidence>
<name>A0A2Y9B9R3_9FIRM</name>